<dbReference type="SUPFAM" id="SSF52540">
    <property type="entry name" value="P-loop containing nucleoside triphosphate hydrolases"/>
    <property type="match status" value="1"/>
</dbReference>
<sequence length="193" mass="21370">MQTVKLVLMGDIGVGKTCLLIAYTSNRFPDYAPTVFGSYVETNVVDGKSVNLQLWDNTARTENDRLRPLAYPGTDIFVICFSIANPSSYESVRTKWYPEKIHYGPSSAAVIVVGLKSDLRDDPETRERLRNCRTAPISYQQGIAMCKDIGAAMYFECSARTGLGLRAVFEEAMRVVVNSPPRKEKGGGKCIIT</sequence>
<dbReference type="EMBL" id="KL142368">
    <property type="protein sequence ID" value="KDR84516.1"/>
    <property type="molecule type" value="Genomic_DNA"/>
</dbReference>
<dbReference type="Pfam" id="PF00071">
    <property type="entry name" value="Ras"/>
    <property type="match status" value="1"/>
</dbReference>
<keyword evidence="4" id="KW-0342">GTP-binding</keyword>
<dbReference type="Gene3D" id="3.40.50.300">
    <property type="entry name" value="P-loop containing nucleotide triphosphate hydrolases"/>
    <property type="match status" value="1"/>
</dbReference>
<dbReference type="InterPro" id="IPR001806">
    <property type="entry name" value="Small_GTPase"/>
</dbReference>
<protein>
    <submittedName>
        <fullName evidence="5">Uncharacterized protein</fullName>
    </submittedName>
</protein>
<dbReference type="SMART" id="SM00175">
    <property type="entry name" value="RAB"/>
    <property type="match status" value="1"/>
</dbReference>
<dbReference type="FunFam" id="3.40.50.300:FF:001179">
    <property type="entry name" value="Rho family GTPase"/>
    <property type="match status" value="1"/>
</dbReference>
<evidence type="ECO:0000256" key="4">
    <source>
        <dbReference type="ARBA" id="ARBA00023134"/>
    </source>
</evidence>
<gene>
    <name evidence="5" type="ORF">GALMADRAFT_220242</name>
</gene>
<comment type="similarity">
    <text evidence="1">Belongs to the small GTPase superfamily. Rho family.</text>
</comment>
<keyword evidence="3" id="KW-0547">Nucleotide-binding</keyword>
<keyword evidence="6" id="KW-1185">Reference proteome</keyword>
<dbReference type="SMART" id="SM00173">
    <property type="entry name" value="RAS"/>
    <property type="match status" value="1"/>
</dbReference>
<dbReference type="NCBIfam" id="TIGR00231">
    <property type="entry name" value="small_GTP"/>
    <property type="match status" value="1"/>
</dbReference>
<proteinExistence type="inferred from homology"/>
<dbReference type="SMART" id="SM00174">
    <property type="entry name" value="RHO"/>
    <property type="match status" value="1"/>
</dbReference>
<dbReference type="GO" id="GO:0005525">
    <property type="term" value="F:GTP binding"/>
    <property type="evidence" value="ECO:0007669"/>
    <property type="project" value="UniProtKB-KW"/>
</dbReference>
<evidence type="ECO:0000313" key="5">
    <source>
        <dbReference type="EMBL" id="KDR84516.1"/>
    </source>
</evidence>
<dbReference type="CDD" id="cd00157">
    <property type="entry name" value="Rho"/>
    <property type="match status" value="1"/>
</dbReference>
<dbReference type="OrthoDB" id="8830751at2759"/>
<name>A0A067TMZ5_GALM3</name>
<evidence type="ECO:0000256" key="2">
    <source>
        <dbReference type="ARBA" id="ARBA00022481"/>
    </source>
</evidence>
<dbReference type="PRINTS" id="PR00449">
    <property type="entry name" value="RASTRNSFRMNG"/>
</dbReference>
<dbReference type="PROSITE" id="PS51420">
    <property type="entry name" value="RHO"/>
    <property type="match status" value="1"/>
</dbReference>
<dbReference type="STRING" id="685588.A0A067TMZ5"/>
<dbReference type="AlphaFoldDB" id="A0A067TMZ5"/>
<dbReference type="HOGENOM" id="CLU_041217_21_3_1"/>
<dbReference type="InterPro" id="IPR027417">
    <property type="entry name" value="P-loop_NTPase"/>
</dbReference>
<dbReference type="PROSITE" id="PS51421">
    <property type="entry name" value="RAS"/>
    <property type="match status" value="1"/>
</dbReference>
<dbReference type="InterPro" id="IPR005225">
    <property type="entry name" value="Small_GTP-bd"/>
</dbReference>
<organism evidence="5 6">
    <name type="scientific">Galerina marginata (strain CBS 339.88)</name>
    <dbReference type="NCBI Taxonomy" id="685588"/>
    <lineage>
        <taxon>Eukaryota</taxon>
        <taxon>Fungi</taxon>
        <taxon>Dikarya</taxon>
        <taxon>Basidiomycota</taxon>
        <taxon>Agaricomycotina</taxon>
        <taxon>Agaricomycetes</taxon>
        <taxon>Agaricomycetidae</taxon>
        <taxon>Agaricales</taxon>
        <taxon>Agaricineae</taxon>
        <taxon>Strophariaceae</taxon>
        <taxon>Galerina</taxon>
    </lineage>
</organism>
<evidence type="ECO:0000313" key="6">
    <source>
        <dbReference type="Proteomes" id="UP000027222"/>
    </source>
</evidence>
<dbReference type="PANTHER" id="PTHR24072">
    <property type="entry name" value="RHO FAMILY GTPASE"/>
    <property type="match status" value="1"/>
</dbReference>
<reference evidence="6" key="1">
    <citation type="journal article" date="2014" name="Proc. Natl. Acad. Sci. U.S.A.">
        <title>Extensive sampling of basidiomycete genomes demonstrates inadequacy of the white-rot/brown-rot paradigm for wood decay fungi.</title>
        <authorList>
            <person name="Riley R."/>
            <person name="Salamov A.A."/>
            <person name="Brown D.W."/>
            <person name="Nagy L.G."/>
            <person name="Floudas D."/>
            <person name="Held B.W."/>
            <person name="Levasseur A."/>
            <person name="Lombard V."/>
            <person name="Morin E."/>
            <person name="Otillar R."/>
            <person name="Lindquist E.A."/>
            <person name="Sun H."/>
            <person name="LaButti K.M."/>
            <person name="Schmutz J."/>
            <person name="Jabbour D."/>
            <person name="Luo H."/>
            <person name="Baker S.E."/>
            <person name="Pisabarro A.G."/>
            <person name="Walton J.D."/>
            <person name="Blanchette R.A."/>
            <person name="Henrissat B."/>
            <person name="Martin F."/>
            <person name="Cullen D."/>
            <person name="Hibbett D.S."/>
            <person name="Grigoriev I.V."/>
        </authorList>
    </citation>
    <scope>NUCLEOTIDE SEQUENCE [LARGE SCALE GENOMIC DNA]</scope>
    <source>
        <strain evidence="6">CBS 339.88</strain>
    </source>
</reference>
<dbReference type="GO" id="GO:0003924">
    <property type="term" value="F:GTPase activity"/>
    <property type="evidence" value="ECO:0007669"/>
    <property type="project" value="InterPro"/>
</dbReference>
<evidence type="ECO:0000256" key="1">
    <source>
        <dbReference type="ARBA" id="ARBA00010142"/>
    </source>
</evidence>
<dbReference type="Proteomes" id="UP000027222">
    <property type="component" value="Unassembled WGS sequence"/>
</dbReference>
<dbReference type="PROSITE" id="PS51419">
    <property type="entry name" value="RAB"/>
    <property type="match status" value="1"/>
</dbReference>
<evidence type="ECO:0000256" key="3">
    <source>
        <dbReference type="ARBA" id="ARBA00022741"/>
    </source>
</evidence>
<dbReference type="GO" id="GO:0007264">
    <property type="term" value="P:small GTPase-mediated signal transduction"/>
    <property type="evidence" value="ECO:0007669"/>
    <property type="project" value="InterPro"/>
</dbReference>
<accession>A0A067TMZ5</accession>
<dbReference type="InterPro" id="IPR003578">
    <property type="entry name" value="Small_GTPase_Rho"/>
</dbReference>
<keyword evidence="2" id="KW-0488">Methylation</keyword>